<keyword evidence="2" id="KW-0378">Hydrolase</keyword>
<keyword evidence="2" id="KW-0067">ATP-binding</keyword>
<evidence type="ECO:0000313" key="2">
    <source>
        <dbReference type="EMBL" id="GAM79244.1"/>
    </source>
</evidence>
<feature type="coiled-coil region" evidence="1">
    <location>
        <begin position="39"/>
        <end position="95"/>
    </location>
</feature>
<reference evidence="2 3" key="1">
    <citation type="submission" date="2015-01" db="EMBL/GenBank/DDBJ databases">
        <title>Lactococcus lactis subsp.lactis JCM 5805 whole genome shotgun sequence.</title>
        <authorList>
            <person name="Fujii T."/>
            <person name="Tomita Y."/>
            <person name="Ikushima S."/>
            <person name="Fujiwara D."/>
        </authorList>
    </citation>
    <scope>NUCLEOTIDE SEQUENCE [LARGE SCALE GENOMIC DNA]</scope>
    <source>
        <strain evidence="2 3">JCM 5805</strain>
    </source>
</reference>
<accession>A0A0B8QYZ6</accession>
<organism evidence="2 3">
    <name type="scientific">Lactococcus lactis subsp. lactis</name>
    <name type="common">Streptococcus lactis</name>
    <dbReference type="NCBI Taxonomy" id="1360"/>
    <lineage>
        <taxon>Bacteria</taxon>
        <taxon>Bacillati</taxon>
        <taxon>Bacillota</taxon>
        <taxon>Bacilli</taxon>
        <taxon>Lactobacillales</taxon>
        <taxon>Streptococcaceae</taxon>
        <taxon>Lactococcus</taxon>
    </lineage>
</organism>
<keyword evidence="2" id="KW-0347">Helicase</keyword>
<name>A0A0B8QYZ6_LACLL</name>
<keyword evidence="1" id="KW-0175">Coiled coil</keyword>
<evidence type="ECO:0000313" key="3">
    <source>
        <dbReference type="Proteomes" id="UP000031847"/>
    </source>
</evidence>
<dbReference type="GO" id="GO:0004386">
    <property type="term" value="F:helicase activity"/>
    <property type="evidence" value="ECO:0007669"/>
    <property type="project" value="UniProtKB-KW"/>
</dbReference>
<comment type="caution">
    <text evidence="2">The sequence shown here is derived from an EMBL/GenBank/DDBJ whole genome shotgun (WGS) entry which is preliminary data.</text>
</comment>
<gene>
    <name evidence="2" type="ORF">JCM5805K_0351</name>
</gene>
<protein>
    <submittedName>
        <fullName evidence="2">Distinct helicase family with a unique C-terminal domain including a metal-binding cysteine cluster</fullName>
    </submittedName>
</protein>
<evidence type="ECO:0000256" key="1">
    <source>
        <dbReference type="SAM" id="Coils"/>
    </source>
</evidence>
<dbReference type="EMBL" id="BBSI01000012">
    <property type="protein sequence ID" value="GAM79244.1"/>
    <property type="molecule type" value="Genomic_DNA"/>
</dbReference>
<proteinExistence type="predicted"/>
<dbReference type="Proteomes" id="UP000031847">
    <property type="component" value="Unassembled WGS sequence"/>
</dbReference>
<sequence>MECRKVINNENGENNMQVKYIEEAKNKLEKQAKPLTQKVDKTNQLISELKNKIKKMENQSRNDDIDESLKALSELNNAKQLLETLEKRLTEEQKELDVFWSSQEVDDTIGEALSRADSLSNIQQDLLKSTLSKDTKKKLKEYNKEVDDQRYQLQESGDYLLEKSNVYSRGPLYKLIAQKNGSHKNNWFFGIVRLMASQYEKELMAFLKSEKIMTDLD</sequence>
<dbReference type="AlphaFoldDB" id="A0A0B8QYZ6"/>
<keyword evidence="2" id="KW-0547">Nucleotide-binding</keyword>